<dbReference type="EMBL" id="CP035913">
    <property type="protein sequence ID" value="QBE64679.1"/>
    <property type="molecule type" value="Genomic_DNA"/>
</dbReference>
<dbReference type="InterPro" id="IPR050469">
    <property type="entry name" value="Diguanylate_Cyclase"/>
</dbReference>
<evidence type="ECO:0000256" key="3">
    <source>
        <dbReference type="SAM" id="Coils"/>
    </source>
</evidence>
<dbReference type="PROSITE" id="PS50887">
    <property type="entry name" value="GGDEF"/>
    <property type="match status" value="1"/>
</dbReference>
<dbReference type="EC" id="2.7.7.65" evidence="1"/>
<evidence type="ECO:0000313" key="7">
    <source>
        <dbReference type="Proteomes" id="UP000290637"/>
    </source>
</evidence>
<evidence type="ECO:0000313" key="6">
    <source>
        <dbReference type="EMBL" id="QBE64679.1"/>
    </source>
</evidence>
<keyword evidence="4" id="KW-0472">Membrane</keyword>
<dbReference type="SUPFAM" id="SSF55073">
    <property type="entry name" value="Nucleotide cyclase"/>
    <property type="match status" value="1"/>
</dbReference>
<evidence type="ECO:0000259" key="5">
    <source>
        <dbReference type="PROSITE" id="PS50887"/>
    </source>
</evidence>
<dbReference type="NCBIfam" id="TIGR00254">
    <property type="entry name" value="GGDEF"/>
    <property type="match status" value="1"/>
</dbReference>
<gene>
    <name evidence="6" type="ORF">EWM63_18200</name>
</gene>
<name>A0A4P6KZK3_9BURK</name>
<keyword evidence="3" id="KW-0175">Coiled coil</keyword>
<dbReference type="SMART" id="SM00028">
    <property type="entry name" value="TPR"/>
    <property type="match status" value="4"/>
</dbReference>
<dbReference type="Pfam" id="PF00990">
    <property type="entry name" value="GGDEF"/>
    <property type="match status" value="1"/>
</dbReference>
<evidence type="ECO:0000256" key="1">
    <source>
        <dbReference type="ARBA" id="ARBA00012528"/>
    </source>
</evidence>
<dbReference type="Proteomes" id="UP000290637">
    <property type="component" value="Chromosome"/>
</dbReference>
<dbReference type="InterPro" id="IPR029787">
    <property type="entry name" value="Nucleotide_cyclase"/>
</dbReference>
<dbReference type="InterPro" id="IPR043128">
    <property type="entry name" value="Rev_trsase/Diguanyl_cyclase"/>
</dbReference>
<dbReference type="InterPro" id="IPR000160">
    <property type="entry name" value="GGDEF_dom"/>
</dbReference>
<feature type="transmembrane region" description="Helical" evidence="4">
    <location>
        <begin position="447"/>
        <end position="466"/>
    </location>
</feature>
<accession>A0A4P6KZK3</accession>
<dbReference type="InterPro" id="IPR011990">
    <property type="entry name" value="TPR-like_helical_dom_sf"/>
</dbReference>
<dbReference type="Gene3D" id="1.25.40.10">
    <property type="entry name" value="Tetratricopeptide repeat domain"/>
    <property type="match status" value="1"/>
</dbReference>
<proteinExistence type="predicted"/>
<dbReference type="GO" id="GO:0052621">
    <property type="term" value="F:diguanylate cyclase activity"/>
    <property type="evidence" value="ECO:0007669"/>
    <property type="project" value="UniProtKB-EC"/>
</dbReference>
<keyword evidence="4" id="KW-1133">Transmembrane helix</keyword>
<sequence length="719" mass="79633">MCTRAPSLRGKDLPLAALLSAFHSRAVRRFAALLVLAPALAFGQAALDEELAATREMVRFNPDEAVARLARLVPQARTAPLATRAELHWLYSSAIRRAGDPKRALAMGDELVAWGRAARDDAVYAKGQLTRAYALFDLDDLGGSHKANFEAERAANNTGDLPLRVQATISAGQSFQEQGNYPAALARLQAAIDLARTVKKDNAPLAGALNALAFLYTDMKQFDKGWEVQRESLEVAQRMKSPGRLAIALATEYGLAIESGQHEQARRALLAELDVERRLGARQMIADTLVNLSDLYLKKRDYRSTVGFAQQALAAGEDVKSPLVIATARVNLGQAYLGMGRLAEGRRQFEAGLDAYEKNGVKPELQAVLVEYGAALEQAGDYKGAIDAYHRERDISEEMFAEQRQKAVLELQQKYDTEKKQRQIDALRQENRVKGVELDNRRLQQRIWWLLAIVFALAAVVVGLLYRKVRQANAQLEVKNRELKQQSARDPLTALYNRRHFQEFMRHHGQVEPGQAGHGKAERRQQDGDLIGALFLLDVDHFKHINDSHGHAAGDAVLKMIAASLRETLRETDMIVRWGGEEFLAFLPAVPRGGLDDVARRILHGISSQSVEYQGRMLAVNASVGFAPFPLVALDTPMSWERAVNLVDMALYMAKSHGRNRAYGVRGFHDLERTTLEAVEQDLESAWRNGFVDLVVVTGDMLDGVPAAAETLERADLVA</sequence>
<dbReference type="PANTHER" id="PTHR45138">
    <property type="entry name" value="REGULATORY COMPONENTS OF SENSORY TRANSDUCTION SYSTEM"/>
    <property type="match status" value="1"/>
</dbReference>
<feature type="coiled-coil region" evidence="3">
    <location>
        <begin position="401"/>
        <end position="489"/>
    </location>
</feature>
<comment type="catalytic activity">
    <reaction evidence="2">
        <text>2 GTP = 3',3'-c-di-GMP + 2 diphosphate</text>
        <dbReference type="Rhea" id="RHEA:24898"/>
        <dbReference type="ChEBI" id="CHEBI:33019"/>
        <dbReference type="ChEBI" id="CHEBI:37565"/>
        <dbReference type="ChEBI" id="CHEBI:58805"/>
        <dbReference type="EC" id="2.7.7.65"/>
    </reaction>
</comment>
<evidence type="ECO:0000256" key="2">
    <source>
        <dbReference type="ARBA" id="ARBA00034247"/>
    </source>
</evidence>
<protein>
    <recommendedName>
        <fullName evidence="1">diguanylate cyclase</fullName>
        <ecNumber evidence="1">2.7.7.65</ecNumber>
    </recommendedName>
</protein>
<organism evidence="6 7">
    <name type="scientific">Pseudoduganella lutea</name>
    <dbReference type="NCBI Taxonomy" id="321985"/>
    <lineage>
        <taxon>Bacteria</taxon>
        <taxon>Pseudomonadati</taxon>
        <taxon>Pseudomonadota</taxon>
        <taxon>Betaproteobacteria</taxon>
        <taxon>Burkholderiales</taxon>
        <taxon>Oxalobacteraceae</taxon>
        <taxon>Telluria group</taxon>
        <taxon>Pseudoduganella</taxon>
    </lineage>
</organism>
<dbReference type="SUPFAM" id="SSF48452">
    <property type="entry name" value="TPR-like"/>
    <property type="match status" value="2"/>
</dbReference>
<reference evidence="6 7" key="1">
    <citation type="submission" date="2019-02" db="EMBL/GenBank/DDBJ databases">
        <title>Draft Genome Sequences of Six Type Strains of the Genus Massilia.</title>
        <authorList>
            <person name="Miess H."/>
            <person name="Frediansyhah A."/>
            <person name="Gross H."/>
        </authorList>
    </citation>
    <scope>NUCLEOTIDE SEQUENCE [LARGE SCALE GENOMIC DNA]</scope>
    <source>
        <strain evidence="6 7">DSM 17473</strain>
    </source>
</reference>
<dbReference type="Gene3D" id="3.30.70.270">
    <property type="match status" value="1"/>
</dbReference>
<dbReference type="AlphaFoldDB" id="A0A4P6KZK3"/>
<keyword evidence="4" id="KW-0812">Transmembrane</keyword>
<evidence type="ECO:0000256" key="4">
    <source>
        <dbReference type="SAM" id="Phobius"/>
    </source>
</evidence>
<feature type="domain" description="GGDEF" evidence="5">
    <location>
        <begin position="530"/>
        <end position="667"/>
    </location>
</feature>
<dbReference type="InterPro" id="IPR019734">
    <property type="entry name" value="TPR_rpt"/>
</dbReference>
<dbReference type="OrthoDB" id="9813903at2"/>
<dbReference type="PANTHER" id="PTHR45138:SF9">
    <property type="entry name" value="DIGUANYLATE CYCLASE DGCM-RELATED"/>
    <property type="match status" value="1"/>
</dbReference>
<dbReference type="CDD" id="cd01949">
    <property type="entry name" value="GGDEF"/>
    <property type="match status" value="1"/>
</dbReference>
<keyword evidence="7" id="KW-1185">Reference proteome</keyword>
<dbReference type="SMART" id="SM00267">
    <property type="entry name" value="GGDEF"/>
    <property type="match status" value="1"/>
</dbReference>
<dbReference type="KEGG" id="plue:EWM63_18200"/>